<dbReference type="PANTHER" id="PTHR34297:SF1">
    <property type="entry name" value="ASP23_GLS24 FAMILY ENVELOPE STRESS RESPONSE PROTEIN"/>
    <property type="match status" value="1"/>
</dbReference>
<dbReference type="Pfam" id="PF03780">
    <property type="entry name" value="Asp23"/>
    <property type="match status" value="1"/>
</dbReference>
<dbReference type="PANTHER" id="PTHR34297">
    <property type="entry name" value="HYPOTHETICAL CYTOSOLIC PROTEIN-RELATED"/>
    <property type="match status" value="1"/>
</dbReference>
<dbReference type="InterPro" id="IPR005531">
    <property type="entry name" value="Asp23"/>
</dbReference>
<evidence type="ECO:0000256" key="1">
    <source>
        <dbReference type="ARBA" id="ARBA00005721"/>
    </source>
</evidence>
<reference evidence="3" key="1">
    <citation type="submission" date="2016-10" db="EMBL/GenBank/DDBJ databases">
        <authorList>
            <person name="Varghese N."/>
            <person name="Submissions S."/>
        </authorList>
    </citation>
    <scope>NUCLEOTIDE SEQUENCE [LARGE SCALE GENOMIC DNA]</scope>
    <source>
        <strain evidence="3">DSM 4771</strain>
    </source>
</reference>
<comment type="similarity">
    <text evidence="1">Belongs to the asp23 family.</text>
</comment>
<evidence type="ECO:0000313" key="3">
    <source>
        <dbReference type="Proteomes" id="UP000199225"/>
    </source>
</evidence>
<organism evidence="2 3">
    <name type="scientific">Salimicrobium halophilum</name>
    <dbReference type="NCBI Taxonomy" id="86666"/>
    <lineage>
        <taxon>Bacteria</taxon>
        <taxon>Bacillati</taxon>
        <taxon>Bacillota</taxon>
        <taxon>Bacilli</taxon>
        <taxon>Bacillales</taxon>
        <taxon>Bacillaceae</taxon>
        <taxon>Salimicrobium</taxon>
    </lineage>
</organism>
<evidence type="ECO:0000313" key="2">
    <source>
        <dbReference type="EMBL" id="SDI96210.1"/>
    </source>
</evidence>
<dbReference type="STRING" id="86666.SAMN04490247_0212"/>
<dbReference type="OrthoDB" id="9793465at2"/>
<dbReference type="RefSeq" id="WP_093190982.1">
    <property type="nucleotide sequence ID" value="NZ_FNEV01000001.1"/>
</dbReference>
<keyword evidence="3" id="KW-1185">Reference proteome</keyword>
<dbReference type="Proteomes" id="UP000199225">
    <property type="component" value="Unassembled WGS sequence"/>
</dbReference>
<protein>
    <submittedName>
        <fullName evidence="2">Uncharacterized conserved protein YloU, alkaline shock protein (Asp23) family</fullName>
    </submittedName>
</protein>
<proteinExistence type="inferred from homology"/>
<accession>A0A1G8PWJ2</accession>
<dbReference type="AlphaFoldDB" id="A0A1G8PWJ2"/>
<name>A0A1G8PWJ2_9BACI</name>
<sequence length="129" mass="13642">MEDQLLNVTENSTLGSIEIAPEVIEVIAGIAVSEVPGVAEMRGNFASGVAEKLGKKSRGKGVKVDLLEEGVVIEAYVVMDYGISIPDAAGKIQENTQQALENMTSLTVKEVNVHVVGVQMEGKETEAAE</sequence>
<dbReference type="EMBL" id="FNEV01000001">
    <property type="protein sequence ID" value="SDI96210.1"/>
    <property type="molecule type" value="Genomic_DNA"/>
</dbReference>
<gene>
    <name evidence="2" type="ORF">SAMN04490247_0212</name>
</gene>